<accession>A0A7J7C9L8</accession>
<proteinExistence type="predicted"/>
<gene>
    <name evidence="7" type="ORF">HS088_TW19G00217</name>
</gene>
<dbReference type="GO" id="GO:0005634">
    <property type="term" value="C:nucleus"/>
    <property type="evidence" value="ECO:0007669"/>
    <property type="project" value="UniProtKB-SubCell"/>
</dbReference>
<dbReference type="Pfam" id="PF02362">
    <property type="entry name" value="B3"/>
    <property type="match status" value="1"/>
</dbReference>
<dbReference type="AlphaFoldDB" id="A0A7J7C9L8"/>
<reference evidence="7 8" key="1">
    <citation type="journal article" date="2020" name="Nat. Commun.">
        <title>Genome of Tripterygium wilfordii and identification of cytochrome P450 involved in triptolide biosynthesis.</title>
        <authorList>
            <person name="Tu L."/>
            <person name="Su P."/>
            <person name="Zhang Z."/>
            <person name="Gao L."/>
            <person name="Wang J."/>
            <person name="Hu T."/>
            <person name="Zhou J."/>
            <person name="Zhang Y."/>
            <person name="Zhao Y."/>
            <person name="Liu Y."/>
            <person name="Song Y."/>
            <person name="Tong Y."/>
            <person name="Lu Y."/>
            <person name="Yang J."/>
            <person name="Xu C."/>
            <person name="Jia M."/>
            <person name="Peters R.J."/>
            <person name="Huang L."/>
            <person name="Gao W."/>
        </authorList>
    </citation>
    <scope>NUCLEOTIDE SEQUENCE [LARGE SCALE GENOMIC DNA]</scope>
    <source>
        <strain evidence="8">cv. XIE 37</strain>
        <tissue evidence="7">Leaf</tissue>
    </source>
</reference>
<evidence type="ECO:0000256" key="4">
    <source>
        <dbReference type="ARBA" id="ARBA00023163"/>
    </source>
</evidence>
<feature type="domain" description="TF-B3" evidence="6">
    <location>
        <begin position="112"/>
        <end position="214"/>
    </location>
</feature>
<protein>
    <submittedName>
        <fullName evidence="7">B3 domain-containing protein</fullName>
    </submittedName>
</protein>
<dbReference type="CDD" id="cd10017">
    <property type="entry name" value="B3_DNA"/>
    <property type="match status" value="1"/>
</dbReference>
<organism evidence="7 8">
    <name type="scientific">Tripterygium wilfordii</name>
    <name type="common">Thunder God vine</name>
    <dbReference type="NCBI Taxonomy" id="458696"/>
    <lineage>
        <taxon>Eukaryota</taxon>
        <taxon>Viridiplantae</taxon>
        <taxon>Streptophyta</taxon>
        <taxon>Embryophyta</taxon>
        <taxon>Tracheophyta</taxon>
        <taxon>Spermatophyta</taxon>
        <taxon>Magnoliopsida</taxon>
        <taxon>eudicotyledons</taxon>
        <taxon>Gunneridae</taxon>
        <taxon>Pentapetalae</taxon>
        <taxon>rosids</taxon>
        <taxon>fabids</taxon>
        <taxon>Celastrales</taxon>
        <taxon>Celastraceae</taxon>
        <taxon>Tripterygium</taxon>
    </lineage>
</organism>
<evidence type="ECO:0000313" key="8">
    <source>
        <dbReference type="Proteomes" id="UP000593562"/>
    </source>
</evidence>
<keyword evidence="5" id="KW-0539">Nucleus</keyword>
<dbReference type="InterPro" id="IPR003340">
    <property type="entry name" value="B3_DNA-bd"/>
</dbReference>
<evidence type="ECO:0000256" key="1">
    <source>
        <dbReference type="ARBA" id="ARBA00004123"/>
    </source>
</evidence>
<evidence type="ECO:0000313" key="7">
    <source>
        <dbReference type="EMBL" id="KAF5730625.1"/>
    </source>
</evidence>
<name>A0A7J7C9L8_TRIWF</name>
<sequence>MNMELSARFTIPSMKVGETVFGAKRNFIVDASHRRTYIYWRMLAALSAQTALGMKLMHQLIKRPPRSFPPNVRNKSQICAPSLALPSPPRVQQHQLGSQITKESNSIVNFLFSKVLTARDANPFLGCLVIPKRCAEIYFPKISEPQETPIKFLDKERKEWEFRYCFRPNRVRGNYTLEGTGSFLVSTNAQPHDRVKFFSEVPEGKLMITVSKSPPSEE</sequence>
<comment type="subcellular location">
    <subcellularLocation>
        <location evidence="1">Nucleus</location>
    </subcellularLocation>
</comment>
<keyword evidence="2" id="KW-0805">Transcription regulation</keyword>
<comment type="caution">
    <text evidence="7">The sequence shown here is derived from an EMBL/GenBank/DDBJ whole genome shotgun (WGS) entry which is preliminary data.</text>
</comment>
<dbReference type="Proteomes" id="UP000593562">
    <property type="component" value="Unassembled WGS sequence"/>
</dbReference>
<keyword evidence="3" id="KW-0238">DNA-binding</keyword>
<dbReference type="GO" id="GO:0003677">
    <property type="term" value="F:DNA binding"/>
    <property type="evidence" value="ECO:0007669"/>
    <property type="project" value="UniProtKB-KW"/>
</dbReference>
<dbReference type="Gene3D" id="2.40.330.10">
    <property type="entry name" value="DNA-binding pseudobarrel domain"/>
    <property type="match status" value="1"/>
</dbReference>
<dbReference type="PANTHER" id="PTHR46245">
    <property type="entry name" value="B3 DOMAIN-CONTAINING PROTEIN OS07G0563300"/>
    <property type="match status" value="1"/>
</dbReference>
<dbReference type="InParanoid" id="A0A7J7C9L8"/>
<dbReference type="InterPro" id="IPR015300">
    <property type="entry name" value="DNA-bd_pseudobarrel_sf"/>
</dbReference>
<dbReference type="EMBL" id="JAAARO010000019">
    <property type="protein sequence ID" value="KAF5730625.1"/>
    <property type="molecule type" value="Genomic_DNA"/>
</dbReference>
<evidence type="ECO:0000259" key="6">
    <source>
        <dbReference type="SMART" id="SM01019"/>
    </source>
</evidence>
<keyword evidence="8" id="KW-1185">Reference proteome</keyword>
<evidence type="ECO:0000256" key="2">
    <source>
        <dbReference type="ARBA" id="ARBA00023015"/>
    </source>
</evidence>
<dbReference type="PANTHER" id="PTHR46245:SF19">
    <property type="entry name" value="TF-B3 DOMAIN-CONTAINING PROTEIN"/>
    <property type="match status" value="1"/>
</dbReference>
<dbReference type="SMART" id="SM01019">
    <property type="entry name" value="B3"/>
    <property type="match status" value="1"/>
</dbReference>
<keyword evidence="4" id="KW-0804">Transcription</keyword>
<evidence type="ECO:0000256" key="5">
    <source>
        <dbReference type="ARBA" id="ARBA00023242"/>
    </source>
</evidence>
<evidence type="ECO:0000256" key="3">
    <source>
        <dbReference type="ARBA" id="ARBA00023125"/>
    </source>
</evidence>
<dbReference type="SUPFAM" id="SSF101936">
    <property type="entry name" value="DNA-binding pseudobarrel domain"/>
    <property type="match status" value="1"/>
</dbReference>